<sequence length="508" mass="55185">MALSRVVGRLLGVRPYRVDPGGGGTRRVTEPVAAVVVGGGIAGMSAAVVLAERGVQVTVLEAAPTLGGRLGAWPRTLADGSAQVDEHGFHAFFRQYYNWRNILRRVDPTLRFLRPVPGYPVLSAQWPAEEFGRLPPAPPANLLTLLARSPSVRLRDLRGMDRAAALPLLAYHPERTYAEFDQVTADELLTSLRLPDRARAMLFEVFSHSFFNHETEMSAAEMIAQFHFYLLGNPEGLAFDCPDEDYATAIWAPLRRYVERHGGQVVTGLAATALHRDPAGWRVATVERAYRAGHVVLAVDPPALAALVAASPALTAAAPRLVTAMPRYGRPGPPYAVARYWCDGDVAADRAVFSGVSRQATLDSVTLYHRLERGCRRWAEQTGGSVLELHAYACDPGVDATELAERMRGELTGLWPEVSRLRVRELHARVEAKAPAFASGSHADRPGVRTDADGLYLAGDGIRTEFPSALMERAAATGILAANHILRSVGAATEPLRSVRPRGLLARR</sequence>
<dbReference type="Gene3D" id="3.50.50.60">
    <property type="entry name" value="FAD/NAD(P)-binding domain"/>
    <property type="match status" value="1"/>
</dbReference>
<dbReference type="SUPFAM" id="SSF51905">
    <property type="entry name" value="FAD/NAD(P)-binding domain"/>
    <property type="match status" value="1"/>
</dbReference>
<dbReference type="InterPro" id="IPR036188">
    <property type="entry name" value="FAD/NAD-bd_sf"/>
</dbReference>
<organism evidence="2 3">
    <name type="scientific">Micromonospora radicis</name>
    <dbReference type="NCBI Taxonomy" id="1894971"/>
    <lineage>
        <taxon>Bacteria</taxon>
        <taxon>Bacillati</taxon>
        <taxon>Actinomycetota</taxon>
        <taxon>Actinomycetes</taxon>
        <taxon>Micromonosporales</taxon>
        <taxon>Micromonosporaceae</taxon>
        <taxon>Micromonospora</taxon>
    </lineage>
</organism>
<dbReference type="PANTHER" id="PTHR42923">
    <property type="entry name" value="PROTOPORPHYRINOGEN OXIDASE"/>
    <property type="match status" value="1"/>
</dbReference>
<dbReference type="OrthoDB" id="7856496at2"/>
<evidence type="ECO:0000313" key="3">
    <source>
        <dbReference type="Proteomes" id="UP000283832"/>
    </source>
</evidence>
<dbReference type="Pfam" id="PF01593">
    <property type="entry name" value="Amino_oxidase"/>
    <property type="match status" value="1"/>
</dbReference>
<proteinExistence type="predicted"/>
<evidence type="ECO:0000313" key="2">
    <source>
        <dbReference type="EMBL" id="RIV30236.1"/>
    </source>
</evidence>
<feature type="domain" description="Amine oxidase" evidence="1">
    <location>
        <begin position="41"/>
        <end position="486"/>
    </location>
</feature>
<name>A0A418MMT6_9ACTN</name>
<dbReference type="AlphaFoldDB" id="A0A418MMT6"/>
<dbReference type="RefSeq" id="WP_119579901.1">
    <property type="nucleotide sequence ID" value="NZ_QXEC01000047.1"/>
</dbReference>
<dbReference type="GO" id="GO:0016491">
    <property type="term" value="F:oxidoreductase activity"/>
    <property type="evidence" value="ECO:0007669"/>
    <property type="project" value="InterPro"/>
</dbReference>
<dbReference type="Proteomes" id="UP000283832">
    <property type="component" value="Unassembled WGS sequence"/>
</dbReference>
<dbReference type="EMBL" id="QXEC01000047">
    <property type="protein sequence ID" value="RIV30236.1"/>
    <property type="molecule type" value="Genomic_DNA"/>
</dbReference>
<evidence type="ECO:0000259" key="1">
    <source>
        <dbReference type="Pfam" id="PF01593"/>
    </source>
</evidence>
<gene>
    <name evidence="2" type="ORF">D2L64_26360</name>
</gene>
<accession>A0A418MMT6</accession>
<dbReference type="InterPro" id="IPR050464">
    <property type="entry name" value="Zeta_carotene_desat/Oxidored"/>
</dbReference>
<dbReference type="PANTHER" id="PTHR42923:SF43">
    <property type="entry name" value="AMINE OXIDASE"/>
    <property type="match status" value="1"/>
</dbReference>
<reference evidence="2 3" key="1">
    <citation type="submission" date="2018-08" db="EMBL/GenBank/DDBJ databases">
        <title>Jishengella sp. nov., isolated from a root of Azadirachta indica A. Juss. var. siamensis Valenton.</title>
        <authorList>
            <person name="Kuncharoen N."/>
            <person name="Tanasupawat S."/>
            <person name="Kudo T."/>
            <person name="Ohkuma M."/>
        </authorList>
    </citation>
    <scope>NUCLEOTIDE SEQUENCE [LARGE SCALE GENOMIC DNA]</scope>
    <source>
        <strain evidence="2 3">AZ1-13</strain>
    </source>
</reference>
<comment type="caution">
    <text evidence="2">The sequence shown here is derived from an EMBL/GenBank/DDBJ whole genome shotgun (WGS) entry which is preliminary data.</text>
</comment>
<dbReference type="InterPro" id="IPR002937">
    <property type="entry name" value="Amino_oxidase"/>
</dbReference>
<protein>
    <submittedName>
        <fullName evidence="2">FAD-dependent oxidoreductase</fullName>
    </submittedName>
</protein>
<keyword evidence="3" id="KW-1185">Reference proteome</keyword>